<dbReference type="Proteomes" id="UP000019478">
    <property type="component" value="Unassembled WGS sequence"/>
</dbReference>
<feature type="compositionally biased region" description="Basic and acidic residues" evidence="2">
    <location>
        <begin position="288"/>
        <end position="298"/>
    </location>
</feature>
<dbReference type="Pfam" id="PF24883">
    <property type="entry name" value="NPHP3_N"/>
    <property type="match status" value="1"/>
</dbReference>
<keyword evidence="6" id="KW-1185">Reference proteome</keyword>
<feature type="compositionally biased region" description="Polar residues" evidence="2">
    <location>
        <begin position="270"/>
        <end position="285"/>
    </location>
</feature>
<dbReference type="OrthoDB" id="4158614at2759"/>
<evidence type="ECO:0008006" key="7">
    <source>
        <dbReference type="Google" id="ProtNLM"/>
    </source>
</evidence>
<evidence type="ECO:0000259" key="4">
    <source>
        <dbReference type="Pfam" id="PF25053"/>
    </source>
</evidence>
<dbReference type="HOGENOM" id="CLU_002341_5_0_1"/>
<keyword evidence="1" id="KW-0677">Repeat</keyword>
<evidence type="ECO:0000256" key="1">
    <source>
        <dbReference type="ARBA" id="ARBA00022737"/>
    </source>
</evidence>
<reference evidence="5 6" key="1">
    <citation type="submission" date="2013-03" db="EMBL/GenBank/DDBJ databases">
        <title>The Genome Sequence of Capronia epimyces CBS 606.96.</title>
        <authorList>
            <consortium name="The Broad Institute Genomics Platform"/>
            <person name="Cuomo C."/>
            <person name="de Hoog S."/>
            <person name="Gorbushina A."/>
            <person name="Walker B."/>
            <person name="Young S.K."/>
            <person name="Zeng Q."/>
            <person name="Gargeya S."/>
            <person name="Fitzgerald M."/>
            <person name="Haas B."/>
            <person name="Abouelleil A."/>
            <person name="Allen A.W."/>
            <person name="Alvarado L."/>
            <person name="Arachchi H.M."/>
            <person name="Berlin A.M."/>
            <person name="Chapman S.B."/>
            <person name="Gainer-Dewar J."/>
            <person name="Goldberg J."/>
            <person name="Griggs A."/>
            <person name="Gujja S."/>
            <person name="Hansen M."/>
            <person name="Howarth C."/>
            <person name="Imamovic A."/>
            <person name="Ireland A."/>
            <person name="Larimer J."/>
            <person name="McCowan C."/>
            <person name="Murphy C."/>
            <person name="Pearson M."/>
            <person name="Poon T.W."/>
            <person name="Priest M."/>
            <person name="Roberts A."/>
            <person name="Saif S."/>
            <person name="Shea T."/>
            <person name="Sisk P."/>
            <person name="Sykes S."/>
            <person name="Wortman J."/>
            <person name="Nusbaum C."/>
            <person name="Birren B."/>
        </authorList>
    </citation>
    <scope>NUCLEOTIDE SEQUENCE [LARGE SCALE GENOMIC DNA]</scope>
    <source>
        <strain evidence="5 6">CBS 606.96</strain>
    </source>
</reference>
<feature type="region of interest" description="Disordered" evidence="2">
    <location>
        <begin position="251"/>
        <end position="309"/>
    </location>
</feature>
<dbReference type="InterPro" id="IPR027417">
    <property type="entry name" value="P-loop_NTPase"/>
</dbReference>
<evidence type="ECO:0000259" key="3">
    <source>
        <dbReference type="Pfam" id="PF24883"/>
    </source>
</evidence>
<comment type="caution">
    <text evidence="5">The sequence shown here is derived from an EMBL/GenBank/DDBJ whole genome shotgun (WGS) entry which is preliminary data.</text>
</comment>
<organism evidence="5 6">
    <name type="scientific">Capronia epimyces CBS 606.96</name>
    <dbReference type="NCBI Taxonomy" id="1182542"/>
    <lineage>
        <taxon>Eukaryota</taxon>
        <taxon>Fungi</taxon>
        <taxon>Dikarya</taxon>
        <taxon>Ascomycota</taxon>
        <taxon>Pezizomycotina</taxon>
        <taxon>Eurotiomycetes</taxon>
        <taxon>Chaetothyriomycetidae</taxon>
        <taxon>Chaetothyriales</taxon>
        <taxon>Herpotrichiellaceae</taxon>
        <taxon>Capronia</taxon>
    </lineage>
</organism>
<dbReference type="PANTHER" id="PTHR10039:SF5">
    <property type="entry name" value="NACHT DOMAIN-CONTAINING PROTEIN"/>
    <property type="match status" value="1"/>
</dbReference>
<evidence type="ECO:0000313" key="6">
    <source>
        <dbReference type="Proteomes" id="UP000019478"/>
    </source>
</evidence>
<feature type="domain" description="Nephrocystin 3-like N-terminal" evidence="3">
    <location>
        <begin position="338"/>
        <end position="508"/>
    </location>
</feature>
<dbReference type="InterPro" id="IPR056884">
    <property type="entry name" value="NPHP3-like_N"/>
</dbReference>
<dbReference type="Pfam" id="PF25053">
    <property type="entry name" value="DUF7791"/>
    <property type="match status" value="1"/>
</dbReference>
<dbReference type="eggNOG" id="ENOG502SMA9">
    <property type="taxonomic scope" value="Eukaryota"/>
</dbReference>
<dbReference type="RefSeq" id="XP_007736018.1">
    <property type="nucleotide sequence ID" value="XM_007737828.1"/>
</dbReference>
<proteinExistence type="predicted"/>
<protein>
    <recommendedName>
        <fullName evidence="7">NACHT domain-containing protein</fullName>
    </recommendedName>
</protein>
<name>W9XVR9_9EURO</name>
<dbReference type="GeneID" id="19171818"/>
<dbReference type="PANTHER" id="PTHR10039">
    <property type="entry name" value="AMELOGENIN"/>
    <property type="match status" value="1"/>
</dbReference>
<feature type="compositionally biased region" description="Polar residues" evidence="2">
    <location>
        <begin position="299"/>
        <end position="309"/>
    </location>
</feature>
<dbReference type="EMBL" id="AMGY01000006">
    <property type="protein sequence ID" value="EXJ81430.1"/>
    <property type="molecule type" value="Genomic_DNA"/>
</dbReference>
<dbReference type="InterPro" id="IPR056693">
    <property type="entry name" value="DUF7791"/>
</dbReference>
<dbReference type="Gene3D" id="3.40.50.300">
    <property type="entry name" value="P-loop containing nucleotide triphosphate hydrolases"/>
    <property type="match status" value="1"/>
</dbReference>
<dbReference type="SUPFAM" id="SSF52540">
    <property type="entry name" value="P-loop containing nucleoside triphosphate hydrolases"/>
    <property type="match status" value="1"/>
</dbReference>
<gene>
    <name evidence="5" type="ORF">A1O3_07722</name>
</gene>
<accession>W9XVR9</accession>
<dbReference type="AlphaFoldDB" id="W9XVR9"/>
<feature type="domain" description="DUF7791" evidence="4">
    <location>
        <begin position="618"/>
        <end position="760"/>
    </location>
</feature>
<dbReference type="STRING" id="1182542.W9XVR9"/>
<evidence type="ECO:0000256" key="2">
    <source>
        <dbReference type="SAM" id="MobiDB-lite"/>
    </source>
</evidence>
<evidence type="ECO:0000313" key="5">
    <source>
        <dbReference type="EMBL" id="EXJ81430.1"/>
    </source>
</evidence>
<sequence length="1065" mass="121622">MDPLSAIGLASNILSFIDFSCGVVKHTYEVYNSATGATSANAHIKTVIDDLAKATEALGPEVEATTKHSKALHELAQKCSGLSEDLLRILKKLQVTRKNSKWQSLRKTLRAAWSEKEVASIEKRLDSYRSEIIMRLQLMLHDENSSTKSQLDSIGEASSKLKTQSADKFSNLRDKLDDALQTLGADKTATLKEIRQDLCNLQSMASIMPRETQILRGLYFESMYTREDTVVTAESTTFTWMVEAEDWHESVESAEDLDRLSSGSDADAQENLSMRSPSSIAGTEDSSTEERDSPHNDSETVSSDDAPSFQSERIHAYTWKERKEREEMDKRNQIRSFFADWLQFGRGVFYISGKAGSGKSTLMKFLSRQDRVKENLQRWAGGKKLVFAQFFFWSSGNKLQMSVEGLYRSLLFEVLKQCPELIAEVFPDVWKRSGRGQNAFEGLVPRFPEIEAAFNALIATQSFPSHRFCFFIDGLDEYEGDSVQHWELAGKIQQWAKSNDIKFCVSSRPHTEFMKTFPDEANLRIRLHEVTSNDIRRFASSMFEKDVNFRRVSDLYLELVDDIVRDANGVFLWARLVVRSLLEGVGRHYSAAALRERLATVPKDLGQLFDQLLGAIHPADRKLSDKIFLLVSYSEGLSKVFSIWPSPNVLMFSWLEDLEDPTFPFTLPVRGYSDAEIVERHEAMRCRIDGLSRGLLEMVPTRESDLYFKYRVQFFHRSVQDYLGDHSRQSDMQNRVPNFNPVEDYFRLQLAEFKFARTSSKQLTIVSPLYDNLVQTIVLLHKAASRRLKFDILEGYGKALESHRRLPFSHPQEIGVNTGKIHWCQTIPYSTYAMDKALDFSYLHCLSFYGHHEYLHAKVQETNALLRSSGCLNLLLSASVRRESETVRVLLEDGANPNEDIDIYERSADADDPGRCRASIWMVFLADLATTTIRRFAILEILLKYGADRDVFFLLSPRQKHGRNSEALETPSNSELVSLSLQQWVDAFGPPNHQAIKTLLLEESPGSGWWSQLRRAVSSFGHKSMPVVQKYKVWQPDDMRWEDYEVHSVCSKTAQLHIGFLAQMY</sequence>